<dbReference type="Proteomes" id="UP000478052">
    <property type="component" value="Unassembled WGS sequence"/>
</dbReference>
<dbReference type="InterPro" id="IPR018289">
    <property type="entry name" value="MULE_transposase_dom"/>
</dbReference>
<dbReference type="EMBL" id="VUJU01003412">
    <property type="protein sequence ID" value="KAF0757989.1"/>
    <property type="molecule type" value="Genomic_DNA"/>
</dbReference>
<organism evidence="3 4">
    <name type="scientific">Aphis craccivora</name>
    <name type="common">Cowpea aphid</name>
    <dbReference type="NCBI Taxonomy" id="307492"/>
    <lineage>
        <taxon>Eukaryota</taxon>
        <taxon>Metazoa</taxon>
        <taxon>Ecdysozoa</taxon>
        <taxon>Arthropoda</taxon>
        <taxon>Hexapoda</taxon>
        <taxon>Insecta</taxon>
        <taxon>Pterygota</taxon>
        <taxon>Neoptera</taxon>
        <taxon>Paraneoptera</taxon>
        <taxon>Hemiptera</taxon>
        <taxon>Sternorrhyncha</taxon>
        <taxon>Aphidomorpha</taxon>
        <taxon>Aphidoidea</taxon>
        <taxon>Aphididae</taxon>
        <taxon>Aphidini</taxon>
        <taxon>Aphis</taxon>
        <taxon>Aphis</taxon>
    </lineage>
</organism>
<name>A0A6G0YLF4_APHCR</name>
<feature type="domain" description="MULE transposase" evidence="2">
    <location>
        <begin position="44"/>
        <end position="118"/>
    </location>
</feature>
<comment type="caution">
    <text evidence="3">The sequence shown here is derived from an EMBL/GenBank/DDBJ whole genome shotgun (WGS) entry which is preliminary data.</text>
</comment>
<dbReference type="OrthoDB" id="6621062at2759"/>
<keyword evidence="4" id="KW-1185">Reference proteome</keyword>
<evidence type="ECO:0000256" key="1">
    <source>
        <dbReference type="SAM" id="Phobius"/>
    </source>
</evidence>
<reference evidence="3 4" key="1">
    <citation type="submission" date="2019-08" db="EMBL/GenBank/DDBJ databases">
        <title>Whole genome of Aphis craccivora.</title>
        <authorList>
            <person name="Voronova N.V."/>
            <person name="Shulinski R.S."/>
            <person name="Bandarenka Y.V."/>
            <person name="Zhorov D.G."/>
            <person name="Warner D."/>
        </authorList>
    </citation>
    <scope>NUCLEOTIDE SEQUENCE [LARGE SCALE GENOMIC DNA]</scope>
    <source>
        <strain evidence="3">180601</strain>
        <tissue evidence="3">Whole Body</tissue>
    </source>
</reference>
<gene>
    <name evidence="3" type="ORF">FWK35_00025973</name>
</gene>
<proteinExistence type="predicted"/>
<keyword evidence="1" id="KW-0812">Transmembrane</keyword>
<feature type="transmembrane region" description="Helical" evidence="1">
    <location>
        <begin position="44"/>
        <end position="65"/>
    </location>
</feature>
<keyword evidence="1" id="KW-0472">Membrane</keyword>
<accession>A0A6G0YLF4</accession>
<keyword evidence="1" id="KW-1133">Transmembrane helix</keyword>
<evidence type="ECO:0000313" key="4">
    <source>
        <dbReference type="Proteomes" id="UP000478052"/>
    </source>
</evidence>
<evidence type="ECO:0000259" key="2">
    <source>
        <dbReference type="Pfam" id="PF10551"/>
    </source>
</evidence>
<protein>
    <submittedName>
        <fullName evidence="3">MULE domain-containing protein</fullName>
    </submittedName>
</protein>
<dbReference type="AlphaFoldDB" id="A0A6G0YLF4"/>
<dbReference type="Pfam" id="PF10551">
    <property type="entry name" value="MULE"/>
    <property type="match status" value="1"/>
</dbReference>
<evidence type="ECO:0000313" key="3">
    <source>
        <dbReference type="EMBL" id="KAF0757989.1"/>
    </source>
</evidence>
<sequence>MEKTALFYRCNVSSFNTNVNPIGPIWRAQGDDGWHLTITIKDFLQMYTIHVYLNGFYVSIIFVFMDSKTQKSYTNLYFKFHGQQLQLKMVDFEKAAHNAVLEVFDNCQVVGCHFHLSQSWFRRIKNNKELNKHYSGKTVVY</sequence>